<proteinExistence type="predicted"/>
<evidence type="ECO:0000313" key="1">
    <source>
        <dbReference type="EMBL" id="CAK9181355.1"/>
    </source>
</evidence>
<gene>
    <name evidence="1" type="ORF">ILEXP_LOCUS51408</name>
</gene>
<keyword evidence="2" id="KW-1185">Reference proteome</keyword>
<protein>
    <submittedName>
        <fullName evidence="1">Uncharacterized protein</fullName>
    </submittedName>
</protein>
<dbReference type="AlphaFoldDB" id="A0ABC8UJZ1"/>
<dbReference type="EMBL" id="CAUOFW020008002">
    <property type="protein sequence ID" value="CAK9181355.1"/>
    <property type="molecule type" value="Genomic_DNA"/>
</dbReference>
<organism evidence="1 2">
    <name type="scientific">Ilex paraguariensis</name>
    <name type="common">yerba mate</name>
    <dbReference type="NCBI Taxonomy" id="185542"/>
    <lineage>
        <taxon>Eukaryota</taxon>
        <taxon>Viridiplantae</taxon>
        <taxon>Streptophyta</taxon>
        <taxon>Embryophyta</taxon>
        <taxon>Tracheophyta</taxon>
        <taxon>Spermatophyta</taxon>
        <taxon>Magnoliopsida</taxon>
        <taxon>eudicotyledons</taxon>
        <taxon>Gunneridae</taxon>
        <taxon>Pentapetalae</taxon>
        <taxon>asterids</taxon>
        <taxon>campanulids</taxon>
        <taxon>Aquifoliales</taxon>
        <taxon>Aquifoliaceae</taxon>
        <taxon>Ilex</taxon>
    </lineage>
</organism>
<sequence>MQEKNGSPTDGIGYNLGKTVQIDDAIDVDEENLTTDGSLQRKSKRKATEVWNDAIEFYEKCVRKVKCNYFHQVLSLGKRELTNKKRVPDDADESLEVKRLKEDFLNDLNDPNQWRATEDLNSFMKSFEAKINGFPWCVNFENLTSDSNESQLDLVDLFEASNDHR</sequence>
<accession>A0ABC8UJZ1</accession>
<evidence type="ECO:0000313" key="2">
    <source>
        <dbReference type="Proteomes" id="UP001642360"/>
    </source>
</evidence>
<reference evidence="1 2" key="1">
    <citation type="submission" date="2024-02" db="EMBL/GenBank/DDBJ databases">
        <authorList>
            <person name="Vignale AGUSTIN F."/>
            <person name="Sosa J E."/>
            <person name="Modenutti C."/>
        </authorList>
    </citation>
    <scope>NUCLEOTIDE SEQUENCE [LARGE SCALE GENOMIC DNA]</scope>
</reference>
<comment type="caution">
    <text evidence="1">The sequence shown here is derived from an EMBL/GenBank/DDBJ whole genome shotgun (WGS) entry which is preliminary data.</text>
</comment>
<name>A0ABC8UJZ1_9AQUA</name>
<dbReference type="Proteomes" id="UP001642360">
    <property type="component" value="Unassembled WGS sequence"/>
</dbReference>